<organism evidence="6 7">
    <name type="scientific">Amycolatopsis jiangsuensis</name>
    <dbReference type="NCBI Taxonomy" id="1181879"/>
    <lineage>
        <taxon>Bacteria</taxon>
        <taxon>Bacillati</taxon>
        <taxon>Actinomycetota</taxon>
        <taxon>Actinomycetes</taxon>
        <taxon>Pseudonocardiales</taxon>
        <taxon>Pseudonocardiaceae</taxon>
        <taxon>Amycolatopsis</taxon>
    </lineage>
</organism>
<dbReference type="Gene3D" id="3.20.20.30">
    <property type="entry name" value="Luciferase-like domain"/>
    <property type="match status" value="1"/>
</dbReference>
<protein>
    <submittedName>
        <fullName evidence="6">Putative F420-dependent oxidoreductase</fullName>
    </submittedName>
</protein>
<dbReference type="InterPro" id="IPR011251">
    <property type="entry name" value="Luciferase-like_dom"/>
</dbReference>
<dbReference type="SUPFAM" id="SSF51679">
    <property type="entry name" value="Bacterial luciferase-like"/>
    <property type="match status" value="1"/>
</dbReference>
<evidence type="ECO:0000313" key="7">
    <source>
        <dbReference type="Proteomes" id="UP000581769"/>
    </source>
</evidence>
<evidence type="ECO:0000313" key="6">
    <source>
        <dbReference type="EMBL" id="MBB4686512.1"/>
    </source>
</evidence>
<dbReference type="GO" id="GO:0046306">
    <property type="term" value="P:alkanesulfonate catabolic process"/>
    <property type="evidence" value="ECO:0007669"/>
    <property type="project" value="TreeGrafter"/>
</dbReference>
<dbReference type="GO" id="GO:0008726">
    <property type="term" value="F:alkanesulfonate monooxygenase activity"/>
    <property type="evidence" value="ECO:0007669"/>
    <property type="project" value="TreeGrafter"/>
</dbReference>
<dbReference type="EMBL" id="JACHMG010000001">
    <property type="protein sequence ID" value="MBB4686512.1"/>
    <property type="molecule type" value="Genomic_DNA"/>
</dbReference>
<keyword evidence="7" id="KW-1185">Reference proteome</keyword>
<dbReference type="InterPro" id="IPR050172">
    <property type="entry name" value="SsuD_RutA_monooxygenase"/>
</dbReference>
<evidence type="ECO:0000256" key="3">
    <source>
        <dbReference type="ARBA" id="ARBA00023002"/>
    </source>
</evidence>
<reference evidence="6 7" key="1">
    <citation type="submission" date="2020-08" db="EMBL/GenBank/DDBJ databases">
        <title>Sequencing the genomes of 1000 actinobacteria strains.</title>
        <authorList>
            <person name="Klenk H.-P."/>
        </authorList>
    </citation>
    <scope>NUCLEOTIDE SEQUENCE [LARGE SCALE GENOMIC DNA]</scope>
    <source>
        <strain evidence="6 7">DSM 45859</strain>
    </source>
</reference>
<dbReference type="PANTHER" id="PTHR42847:SF4">
    <property type="entry name" value="ALKANESULFONATE MONOOXYGENASE-RELATED"/>
    <property type="match status" value="1"/>
</dbReference>
<comment type="caution">
    <text evidence="6">The sequence shown here is derived from an EMBL/GenBank/DDBJ whole genome shotgun (WGS) entry which is preliminary data.</text>
</comment>
<dbReference type="Pfam" id="PF00296">
    <property type="entry name" value="Bac_luciferase"/>
    <property type="match status" value="1"/>
</dbReference>
<dbReference type="NCBIfam" id="TIGR03619">
    <property type="entry name" value="F420_Rv2161c"/>
    <property type="match status" value="1"/>
</dbReference>
<dbReference type="PANTHER" id="PTHR42847">
    <property type="entry name" value="ALKANESULFONATE MONOOXYGENASE"/>
    <property type="match status" value="1"/>
</dbReference>
<evidence type="ECO:0000256" key="1">
    <source>
        <dbReference type="ARBA" id="ARBA00022630"/>
    </source>
</evidence>
<proteinExistence type="predicted"/>
<dbReference type="InterPro" id="IPR036661">
    <property type="entry name" value="Luciferase-like_sf"/>
</dbReference>
<feature type="domain" description="Luciferase-like" evidence="5">
    <location>
        <begin position="15"/>
        <end position="260"/>
    </location>
</feature>
<evidence type="ECO:0000256" key="4">
    <source>
        <dbReference type="ARBA" id="ARBA00023033"/>
    </source>
</evidence>
<dbReference type="AlphaFoldDB" id="A0A840IZ81"/>
<dbReference type="Proteomes" id="UP000581769">
    <property type="component" value="Unassembled WGS sequence"/>
</dbReference>
<keyword evidence="2" id="KW-0288">FMN</keyword>
<keyword evidence="4" id="KW-0503">Monooxygenase</keyword>
<keyword evidence="1" id="KW-0285">Flavoprotein</keyword>
<keyword evidence="3" id="KW-0560">Oxidoreductase</keyword>
<sequence>MTTLQLGLALPQYGALADPAAIAGFAASAEALGYASLWVGDRLLAPVAPSDRYPGGGTAERPYPPEFARFVDPFVALTVAASATKTVRLGSSTLSGPLYSPVLLARTATSLDRLSGGRLDLGLGLSWLRDEYTAAGVPWRGRGARLDELIEVLRTIWTADPAGHHSGRWEIPDSRFDLRPMQRPHPPVLVGGMSDAALRRVGRLADGWLPTRLPADVLGRMWAVVTESAERAGRDPGRLRRVLRLNPVPGSACASVADVATQLKEAVAEGYREALVDLHYLAGDVGQALDLADELFTAVQR</sequence>
<name>A0A840IZ81_9PSEU</name>
<dbReference type="InterPro" id="IPR019921">
    <property type="entry name" value="Lucif-like_OxRdtase_Rv2161c"/>
</dbReference>
<evidence type="ECO:0000259" key="5">
    <source>
        <dbReference type="Pfam" id="PF00296"/>
    </source>
</evidence>
<dbReference type="RefSeq" id="WP_184781365.1">
    <property type="nucleotide sequence ID" value="NZ_JACHMG010000001.1"/>
</dbReference>
<gene>
    <name evidence="6" type="ORF">BJY18_003997</name>
</gene>
<evidence type="ECO:0000256" key="2">
    <source>
        <dbReference type="ARBA" id="ARBA00022643"/>
    </source>
</evidence>
<accession>A0A840IZ81</accession>